<dbReference type="AlphaFoldDB" id="A0A015M2J0"/>
<dbReference type="EMBL" id="JEMT01005006">
    <property type="protein sequence ID" value="EXX79191.1"/>
    <property type="molecule type" value="Genomic_DNA"/>
</dbReference>
<evidence type="ECO:0000313" key="2">
    <source>
        <dbReference type="Proteomes" id="UP000022910"/>
    </source>
</evidence>
<comment type="caution">
    <text evidence="1">The sequence shown here is derived from an EMBL/GenBank/DDBJ whole genome shotgun (WGS) entry which is preliminary data.</text>
</comment>
<reference evidence="1 2" key="1">
    <citation type="submission" date="2014-02" db="EMBL/GenBank/DDBJ databases">
        <title>Single nucleus genome sequencing reveals high similarity among nuclei of an endomycorrhizal fungus.</title>
        <authorList>
            <person name="Lin K."/>
            <person name="Geurts R."/>
            <person name="Zhang Z."/>
            <person name="Limpens E."/>
            <person name="Saunders D.G."/>
            <person name="Mu D."/>
            <person name="Pang E."/>
            <person name="Cao H."/>
            <person name="Cha H."/>
            <person name="Lin T."/>
            <person name="Zhou Q."/>
            <person name="Shang Y."/>
            <person name="Li Y."/>
            <person name="Ivanov S."/>
            <person name="Sharma T."/>
            <person name="Velzen R.V."/>
            <person name="Ruijter N.D."/>
            <person name="Aanen D.K."/>
            <person name="Win J."/>
            <person name="Kamoun S."/>
            <person name="Bisseling T."/>
            <person name="Huang S."/>
        </authorList>
    </citation>
    <scope>NUCLEOTIDE SEQUENCE [LARGE SCALE GENOMIC DNA]</scope>
    <source>
        <strain evidence="2">DAOM197198w</strain>
    </source>
</reference>
<dbReference type="OrthoDB" id="2364454at2759"/>
<organism evidence="1 2">
    <name type="scientific">Rhizophagus irregularis (strain DAOM 197198w)</name>
    <name type="common">Glomus intraradices</name>
    <dbReference type="NCBI Taxonomy" id="1432141"/>
    <lineage>
        <taxon>Eukaryota</taxon>
        <taxon>Fungi</taxon>
        <taxon>Fungi incertae sedis</taxon>
        <taxon>Mucoromycota</taxon>
        <taxon>Glomeromycotina</taxon>
        <taxon>Glomeromycetes</taxon>
        <taxon>Glomerales</taxon>
        <taxon>Glomeraceae</taxon>
        <taxon>Rhizophagus</taxon>
    </lineage>
</organism>
<protein>
    <submittedName>
        <fullName evidence="1">Uncharacterized protein</fullName>
    </submittedName>
</protein>
<keyword evidence="2" id="KW-1185">Reference proteome</keyword>
<proteinExistence type="predicted"/>
<dbReference type="HOGENOM" id="CLU_2868781_0_0_1"/>
<evidence type="ECO:0000313" key="1">
    <source>
        <dbReference type="EMBL" id="EXX79191.1"/>
    </source>
</evidence>
<gene>
    <name evidence="1" type="ORF">RirG_008030</name>
</gene>
<sequence>MKHTSKKNSVKSKGKITPKYAEEAEIELEINDALAEITECTIRFKIILWIKVIKIESIFFSNAI</sequence>
<accession>A0A015M2J0</accession>
<dbReference type="Proteomes" id="UP000022910">
    <property type="component" value="Unassembled WGS sequence"/>
</dbReference>
<name>A0A015M2J0_RHIIW</name>